<dbReference type="SUPFAM" id="SSF56349">
    <property type="entry name" value="DNA breaking-rejoining enzymes"/>
    <property type="match status" value="1"/>
</dbReference>
<sequence length="190" mass="21369">MIRCCIWPAVPLGQACGMYTLRHSFATHLLENGTDVRIFGHNHLSSTTRRFSNGLTSVQRRTYVRWRWVPCRCGSSVWRDRRHRGALEADAPNINAQIRHSLLHSLPDGFIASATVAFSQNGHRDRSWNFAADCSVPSAPNRRRRAEPGAHISGVCHPLLCCRERVAMLGVLGSSQTRLVIMEARTALWN</sequence>
<dbReference type="PROSITE" id="PS51257">
    <property type="entry name" value="PROKAR_LIPOPROTEIN"/>
    <property type="match status" value="1"/>
</dbReference>
<keyword evidence="1" id="KW-0233">DNA recombination</keyword>
<dbReference type="GO" id="GO:0003677">
    <property type="term" value="F:DNA binding"/>
    <property type="evidence" value="ECO:0007669"/>
    <property type="project" value="InterPro"/>
</dbReference>
<dbReference type="Gene3D" id="1.10.443.10">
    <property type="entry name" value="Intergrase catalytic core"/>
    <property type="match status" value="1"/>
</dbReference>
<reference evidence="2 3" key="1">
    <citation type="submission" date="2019-03" db="EMBL/GenBank/DDBJ databases">
        <title>Genomic Encyclopedia of Type Strains, Phase IV (KMG-V): Genome sequencing to study the core and pangenomes of soil and plant-associated prokaryotes.</title>
        <authorList>
            <person name="Whitman W."/>
        </authorList>
    </citation>
    <scope>NUCLEOTIDE SEQUENCE [LARGE SCALE GENOMIC DNA]</scope>
    <source>
        <strain evidence="2 3">IE4868</strain>
    </source>
</reference>
<dbReference type="Proteomes" id="UP000295507">
    <property type="component" value="Unassembled WGS sequence"/>
</dbReference>
<dbReference type="GO" id="GO:0015074">
    <property type="term" value="P:DNA integration"/>
    <property type="evidence" value="ECO:0007669"/>
    <property type="project" value="InterPro"/>
</dbReference>
<dbReference type="InterPro" id="IPR013762">
    <property type="entry name" value="Integrase-like_cat_sf"/>
</dbReference>
<proteinExistence type="predicted"/>
<evidence type="ECO:0008006" key="4">
    <source>
        <dbReference type="Google" id="ProtNLM"/>
    </source>
</evidence>
<evidence type="ECO:0000256" key="1">
    <source>
        <dbReference type="ARBA" id="ARBA00023172"/>
    </source>
</evidence>
<dbReference type="GO" id="GO:0006310">
    <property type="term" value="P:DNA recombination"/>
    <property type="evidence" value="ECO:0007669"/>
    <property type="project" value="UniProtKB-KW"/>
</dbReference>
<protein>
    <recommendedName>
        <fullName evidence="4">Phage integrase family protein</fullName>
    </recommendedName>
</protein>
<accession>A0A4R3RIY9</accession>
<dbReference type="EMBL" id="SMBK01000030">
    <property type="protein sequence ID" value="TCU31326.1"/>
    <property type="molecule type" value="Genomic_DNA"/>
</dbReference>
<evidence type="ECO:0000313" key="2">
    <source>
        <dbReference type="EMBL" id="TCU31326.1"/>
    </source>
</evidence>
<evidence type="ECO:0000313" key="3">
    <source>
        <dbReference type="Proteomes" id="UP000295507"/>
    </source>
</evidence>
<organism evidence="2 3">
    <name type="scientific">Rhizobium azibense</name>
    <dbReference type="NCBI Taxonomy" id="1136135"/>
    <lineage>
        <taxon>Bacteria</taxon>
        <taxon>Pseudomonadati</taxon>
        <taxon>Pseudomonadota</taxon>
        <taxon>Alphaproteobacteria</taxon>
        <taxon>Hyphomicrobiales</taxon>
        <taxon>Rhizobiaceae</taxon>
        <taxon>Rhizobium/Agrobacterium group</taxon>
        <taxon>Rhizobium</taxon>
    </lineage>
</organism>
<comment type="caution">
    <text evidence="2">The sequence shown here is derived from an EMBL/GenBank/DDBJ whole genome shotgun (WGS) entry which is preliminary data.</text>
</comment>
<dbReference type="InterPro" id="IPR011010">
    <property type="entry name" value="DNA_brk_join_enz"/>
</dbReference>
<name>A0A4R3RIY9_9HYPH</name>
<dbReference type="AlphaFoldDB" id="A0A4R3RIY9"/>
<gene>
    <name evidence="2" type="ORF">EV129_13020</name>
</gene>